<evidence type="ECO:0000313" key="3">
    <source>
        <dbReference type="Proteomes" id="UP000053825"/>
    </source>
</evidence>
<dbReference type="AlphaFoldDB" id="A0A0L7R7M4"/>
<dbReference type="OrthoDB" id="5809444at2759"/>
<dbReference type="EMBL" id="KQ414638">
    <property type="protein sequence ID" value="KOC66877.1"/>
    <property type="molecule type" value="Genomic_DNA"/>
</dbReference>
<dbReference type="Proteomes" id="UP000053825">
    <property type="component" value="Unassembled WGS sequence"/>
</dbReference>
<accession>A0A0L7R7M4</accession>
<feature type="transmembrane region" description="Helical" evidence="1">
    <location>
        <begin position="180"/>
        <end position="197"/>
    </location>
</feature>
<name>A0A0L7R7M4_9HYME</name>
<proteinExistence type="predicted"/>
<sequence>MESSTWCTRRLAGNNATSRPSTTSHPVNLCSSSSSSNRIFEADTNRCPTDISADVGPVTCHCHCPSTRSSAAEYEGPFRSLSSSLRSNQSSSTTLCDLCERLRGGSWDYRASTKERSTVERFVQTGRGHGVVQEVVRRGDHGMTLSRMKESDRFERAASSLSSYASSVVRWRLETRQMQTLAWTILFLLVLAFPALADMQKGGSKGSSNEDRGESSFLRLFFSFFLFLLMFRTLEFTYLEKATRGFNRLFIAE</sequence>
<keyword evidence="1" id="KW-0812">Transmembrane</keyword>
<keyword evidence="1" id="KW-1133">Transmembrane helix</keyword>
<feature type="transmembrane region" description="Helical" evidence="1">
    <location>
        <begin position="217"/>
        <end position="239"/>
    </location>
</feature>
<evidence type="ECO:0000256" key="1">
    <source>
        <dbReference type="SAM" id="Phobius"/>
    </source>
</evidence>
<keyword evidence="3" id="KW-1185">Reference proteome</keyword>
<organism evidence="2 3">
    <name type="scientific">Habropoda laboriosa</name>
    <dbReference type="NCBI Taxonomy" id="597456"/>
    <lineage>
        <taxon>Eukaryota</taxon>
        <taxon>Metazoa</taxon>
        <taxon>Ecdysozoa</taxon>
        <taxon>Arthropoda</taxon>
        <taxon>Hexapoda</taxon>
        <taxon>Insecta</taxon>
        <taxon>Pterygota</taxon>
        <taxon>Neoptera</taxon>
        <taxon>Endopterygota</taxon>
        <taxon>Hymenoptera</taxon>
        <taxon>Apocrita</taxon>
        <taxon>Aculeata</taxon>
        <taxon>Apoidea</taxon>
        <taxon>Anthophila</taxon>
        <taxon>Apidae</taxon>
        <taxon>Habropoda</taxon>
    </lineage>
</organism>
<keyword evidence="1" id="KW-0472">Membrane</keyword>
<evidence type="ECO:0000313" key="2">
    <source>
        <dbReference type="EMBL" id="KOC66877.1"/>
    </source>
</evidence>
<gene>
    <name evidence="2" type="ORF">WH47_11941</name>
</gene>
<protein>
    <submittedName>
        <fullName evidence="2">Uncharacterized protein</fullName>
    </submittedName>
</protein>
<reference evidence="2 3" key="1">
    <citation type="submission" date="2015-07" db="EMBL/GenBank/DDBJ databases">
        <title>The genome of Habropoda laboriosa.</title>
        <authorList>
            <person name="Pan H."/>
            <person name="Kapheim K."/>
        </authorList>
    </citation>
    <scope>NUCLEOTIDE SEQUENCE [LARGE SCALE GENOMIC DNA]</scope>
    <source>
        <strain evidence="2">0110345459</strain>
    </source>
</reference>